<keyword evidence="4" id="KW-1185">Reference proteome</keyword>
<protein>
    <recommendedName>
        <fullName evidence="5">Secreted protein</fullName>
    </recommendedName>
</protein>
<sequence length="119" mass="11859">MPRPTNAQVAYGLSTVVLFTFVTLLLTQARSGAAVVAVAAGGLLLGLLVAAGAATGSRKAAGRAATARSTADRASAASLDSMSSLASARRARLRGGAAERRGAEERGAEERVGGHSPRG</sequence>
<evidence type="ECO:0000313" key="3">
    <source>
        <dbReference type="EMBL" id="MFC4036388.1"/>
    </source>
</evidence>
<evidence type="ECO:0000313" key="4">
    <source>
        <dbReference type="Proteomes" id="UP001595765"/>
    </source>
</evidence>
<gene>
    <name evidence="3" type="ORF">ACFO3J_33845</name>
</gene>
<evidence type="ECO:0008006" key="5">
    <source>
        <dbReference type="Google" id="ProtNLM"/>
    </source>
</evidence>
<feature type="region of interest" description="Disordered" evidence="1">
    <location>
        <begin position="79"/>
        <end position="119"/>
    </location>
</feature>
<comment type="caution">
    <text evidence="3">The sequence shown here is derived from an EMBL/GenBank/DDBJ whole genome shotgun (WGS) entry which is preliminary data.</text>
</comment>
<keyword evidence="2" id="KW-1133">Transmembrane helix</keyword>
<feature type="compositionally biased region" description="Low complexity" evidence="1">
    <location>
        <begin position="79"/>
        <end position="88"/>
    </location>
</feature>
<proteinExistence type="predicted"/>
<organism evidence="3 4">
    <name type="scientific">Streptomyces polygonati</name>
    <dbReference type="NCBI Taxonomy" id="1617087"/>
    <lineage>
        <taxon>Bacteria</taxon>
        <taxon>Bacillati</taxon>
        <taxon>Actinomycetota</taxon>
        <taxon>Actinomycetes</taxon>
        <taxon>Kitasatosporales</taxon>
        <taxon>Streptomycetaceae</taxon>
        <taxon>Streptomyces</taxon>
    </lineage>
</organism>
<feature type="transmembrane region" description="Helical" evidence="2">
    <location>
        <begin position="9"/>
        <end position="27"/>
    </location>
</feature>
<dbReference type="Proteomes" id="UP001595765">
    <property type="component" value="Unassembled WGS sequence"/>
</dbReference>
<keyword evidence="2" id="KW-0472">Membrane</keyword>
<accession>A0ABV8HZM1</accession>
<feature type="compositionally biased region" description="Basic and acidic residues" evidence="1">
    <location>
        <begin position="97"/>
        <end position="113"/>
    </location>
</feature>
<reference evidence="4" key="1">
    <citation type="journal article" date="2019" name="Int. J. Syst. Evol. Microbiol.">
        <title>The Global Catalogue of Microorganisms (GCM) 10K type strain sequencing project: providing services to taxonomists for standard genome sequencing and annotation.</title>
        <authorList>
            <consortium name="The Broad Institute Genomics Platform"/>
            <consortium name="The Broad Institute Genome Sequencing Center for Infectious Disease"/>
            <person name="Wu L."/>
            <person name="Ma J."/>
        </authorList>
    </citation>
    <scope>NUCLEOTIDE SEQUENCE [LARGE SCALE GENOMIC DNA]</scope>
    <source>
        <strain evidence="4">CGMCC 4.7237</strain>
    </source>
</reference>
<evidence type="ECO:0000256" key="2">
    <source>
        <dbReference type="SAM" id="Phobius"/>
    </source>
</evidence>
<dbReference type="RefSeq" id="WP_386438002.1">
    <property type="nucleotide sequence ID" value="NZ_JBHSBB010000050.1"/>
</dbReference>
<name>A0ABV8HZM1_9ACTN</name>
<evidence type="ECO:0000256" key="1">
    <source>
        <dbReference type="SAM" id="MobiDB-lite"/>
    </source>
</evidence>
<feature type="transmembrane region" description="Helical" evidence="2">
    <location>
        <begin position="33"/>
        <end position="54"/>
    </location>
</feature>
<dbReference type="EMBL" id="JBHSBB010000050">
    <property type="protein sequence ID" value="MFC4036388.1"/>
    <property type="molecule type" value="Genomic_DNA"/>
</dbReference>
<keyword evidence="2" id="KW-0812">Transmembrane</keyword>